<dbReference type="InterPro" id="IPR000917">
    <property type="entry name" value="Sulfatase_N"/>
</dbReference>
<dbReference type="CDD" id="cd16025">
    <property type="entry name" value="PAS_like"/>
    <property type="match status" value="1"/>
</dbReference>
<keyword evidence="2" id="KW-0479">Metal-binding</keyword>
<dbReference type="FunFam" id="3.30.1120.10:FF:000005">
    <property type="entry name" value="Arylsulfatase A"/>
    <property type="match status" value="1"/>
</dbReference>
<protein>
    <recommendedName>
        <fullName evidence="6">Sulfatase N-terminal domain-containing protein</fullName>
    </recommendedName>
</protein>
<organism evidence="7 8">
    <name type="scientific">Extremus antarcticus</name>
    <dbReference type="NCBI Taxonomy" id="702011"/>
    <lineage>
        <taxon>Eukaryota</taxon>
        <taxon>Fungi</taxon>
        <taxon>Dikarya</taxon>
        <taxon>Ascomycota</taxon>
        <taxon>Pezizomycotina</taxon>
        <taxon>Dothideomycetes</taxon>
        <taxon>Dothideomycetidae</taxon>
        <taxon>Mycosphaerellales</taxon>
        <taxon>Extremaceae</taxon>
        <taxon>Extremus</taxon>
    </lineage>
</organism>
<dbReference type="InterPro" id="IPR017850">
    <property type="entry name" value="Alkaline_phosphatase_core_sf"/>
</dbReference>
<dbReference type="Pfam" id="PF00884">
    <property type="entry name" value="Sulfatase"/>
    <property type="match status" value="1"/>
</dbReference>
<dbReference type="PANTHER" id="PTHR42693">
    <property type="entry name" value="ARYLSULFATASE FAMILY MEMBER"/>
    <property type="match status" value="1"/>
</dbReference>
<dbReference type="Gene3D" id="3.40.720.10">
    <property type="entry name" value="Alkaline Phosphatase, subunit A"/>
    <property type="match status" value="1"/>
</dbReference>
<keyword evidence="8" id="KW-1185">Reference proteome</keyword>
<evidence type="ECO:0000256" key="3">
    <source>
        <dbReference type="ARBA" id="ARBA00022801"/>
    </source>
</evidence>
<evidence type="ECO:0000259" key="6">
    <source>
        <dbReference type="Pfam" id="PF00884"/>
    </source>
</evidence>
<evidence type="ECO:0000313" key="8">
    <source>
        <dbReference type="Proteomes" id="UP001271007"/>
    </source>
</evidence>
<accession>A0AAJ0DF48</accession>
<dbReference type="InterPro" id="IPR024607">
    <property type="entry name" value="Sulfatase_CS"/>
</dbReference>
<evidence type="ECO:0000256" key="5">
    <source>
        <dbReference type="SAM" id="MobiDB-lite"/>
    </source>
</evidence>
<keyword evidence="4" id="KW-0106">Calcium</keyword>
<dbReference type="Gene3D" id="3.30.1120.10">
    <property type="match status" value="1"/>
</dbReference>
<proteinExistence type="inferred from homology"/>
<evidence type="ECO:0000256" key="4">
    <source>
        <dbReference type="ARBA" id="ARBA00022837"/>
    </source>
</evidence>
<dbReference type="PROSITE" id="PS00149">
    <property type="entry name" value="SULFATASE_2"/>
    <property type="match status" value="1"/>
</dbReference>
<evidence type="ECO:0000256" key="2">
    <source>
        <dbReference type="ARBA" id="ARBA00022723"/>
    </source>
</evidence>
<evidence type="ECO:0000313" key="7">
    <source>
        <dbReference type="EMBL" id="KAK3048683.1"/>
    </source>
</evidence>
<dbReference type="Proteomes" id="UP001271007">
    <property type="component" value="Unassembled WGS sequence"/>
</dbReference>
<feature type="region of interest" description="Disordered" evidence="5">
    <location>
        <begin position="88"/>
        <end position="113"/>
    </location>
</feature>
<name>A0AAJ0DF48_9PEZI</name>
<sequence length="638" mass="71232">MNASAASSGHAGKRPNFLVIVADDLGFSDLGCFGGEIRTPNLDKLASNGLRFTDFHAAAACSPSRAMILTGRSLPGQIPTMPETLLTLPRTNNSGQNAPSSGEQQHWSTAPQRGMPGYEGYLNERVVTLPELLQDAGYLTLMAGKWHLGLIPQRFPRERGFERSFAHLPACSNHYAYEPQLEGQGVEDRIPDFMTMSFIALHSEDGEYLTELPKPWYSSNGYGDKMVGYLKDRKEKGDERPFFSYLPFTAPHWPLQAPDEYVAHYKGVYDDGPDALREQRLQKMKEMGLCSENVEPHPVVAEEVKEWRDMTPEQRAKSSKAMEVFAAMVECIDANVGKVVSYLEEIGELDNTFVCFMSDNGAEGAAYEAYPIVQGQMMQHLQKYYDNSLENLGRGDSFIWYGPRWAQAATAPSRLFKAFTTEGGVRVPFLAKFPKGTDVRPKGITAGSIEGESDMASITHSFSTVMDLAPTILEMAGVKHPAPTYRSREVVSMRGSSMLPFLSGQSDSVHPADHITGWETCGRAAVRCGDYKIVFIPKPKGPEKWQLYNLAKDPGEVHDLAEQDPERLERMIKMWDQYVLETGVIPLAPALGNWLAAMDEQMPEDAWMEYEYWKDGARDDPKAFTKDIPRFTRTVKAI</sequence>
<feature type="domain" description="Sulfatase N-terminal" evidence="6">
    <location>
        <begin position="15"/>
        <end position="478"/>
    </location>
</feature>
<evidence type="ECO:0000256" key="1">
    <source>
        <dbReference type="ARBA" id="ARBA00008779"/>
    </source>
</evidence>
<dbReference type="EMBL" id="JAWDJX010000046">
    <property type="protein sequence ID" value="KAK3048683.1"/>
    <property type="molecule type" value="Genomic_DNA"/>
</dbReference>
<comment type="caution">
    <text evidence="7">The sequence shown here is derived from an EMBL/GenBank/DDBJ whole genome shotgun (WGS) entry which is preliminary data.</text>
</comment>
<dbReference type="PANTHER" id="PTHR42693:SF46">
    <property type="entry name" value="PUTATIVE (AFU_ORTHOLOGUE AFUA_5G12940)-RELATED"/>
    <property type="match status" value="1"/>
</dbReference>
<feature type="compositionally biased region" description="Polar residues" evidence="5">
    <location>
        <begin position="89"/>
        <end position="111"/>
    </location>
</feature>
<dbReference type="AlphaFoldDB" id="A0AAJ0DF48"/>
<comment type="similarity">
    <text evidence="1">Belongs to the sulfatase family.</text>
</comment>
<dbReference type="GO" id="GO:0004065">
    <property type="term" value="F:arylsulfatase activity"/>
    <property type="evidence" value="ECO:0007669"/>
    <property type="project" value="TreeGrafter"/>
</dbReference>
<gene>
    <name evidence="7" type="ORF">LTR09_009992</name>
</gene>
<dbReference type="InterPro" id="IPR050738">
    <property type="entry name" value="Sulfatase"/>
</dbReference>
<reference evidence="7" key="1">
    <citation type="submission" date="2023-04" db="EMBL/GenBank/DDBJ databases">
        <title>Black Yeasts Isolated from many extreme environments.</title>
        <authorList>
            <person name="Coleine C."/>
            <person name="Stajich J.E."/>
            <person name="Selbmann L."/>
        </authorList>
    </citation>
    <scope>NUCLEOTIDE SEQUENCE</scope>
    <source>
        <strain evidence="7">CCFEE 5312</strain>
    </source>
</reference>
<dbReference type="SUPFAM" id="SSF53649">
    <property type="entry name" value="Alkaline phosphatase-like"/>
    <property type="match status" value="1"/>
</dbReference>
<dbReference type="GO" id="GO:0046872">
    <property type="term" value="F:metal ion binding"/>
    <property type="evidence" value="ECO:0007669"/>
    <property type="project" value="UniProtKB-KW"/>
</dbReference>
<keyword evidence="3" id="KW-0378">Hydrolase</keyword>